<proteinExistence type="predicted"/>
<keyword evidence="2" id="KW-1185">Reference proteome</keyword>
<accession>A0A1G6NX86</accession>
<dbReference type="EMBL" id="FMZA01000014">
    <property type="protein sequence ID" value="SDC71847.1"/>
    <property type="molecule type" value="Genomic_DNA"/>
</dbReference>
<name>A0A1G6NX86_9BACL</name>
<evidence type="ECO:0000313" key="2">
    <source>
        <dbReference type="Proteomes" id="UP000199387"/>
    </source>
</evidence>
<protein>
    <submittedName>
        <fullName evidence="1">Uncharacterized protein</fullName>
    </submittedName>
</protein>
<dbReference type="AlphaFoldDB" id="A0A1G6NX86"/>
<reference evidence="1 2" key="1">
    <citation type="submission" date="2016-10" db="EMBL/GenBank/DDBJ databases">
        <authorList>
            <person name="de Groot N.N."/>
        </authorList>
    </citation>
    <scope>NUCLEOTIDE SEQUENCE [LARGE SCALE GENOMIC DNA]</scope>
    <source>
        <strain evidence="1 2">DSM 45514</strain>
    </source>
</reference>
<gene>
    <name evidence="1" type="ORF">SAMN04488112_11461</name>
</gene>
<evidence type="ECO:0000313" key="1">
    <source>
        <dbReference type="EMBL" id="SDC71847.1"/>
    </source>
</evidence>
<sequence>MTYRALDDWERIDLIENRVNGLKGYRRHTQERMIDHPFLSVILITAVGWPKVWASIEQPEKPPPSGEPSATRIQAVPWRMRSEWVTLPSLTDKHLYPLE</sequence>
<dbReference type="Proteomes" id="UP000199387">
    <property type="component" value="Unassembled WGS sequence"/>
</dbReference>
<organism evidence="1 2">
    <name type="scientific">Melghirimyces thermohalophilus</name>
    <dbReference type="NCBI Taxonomy" id="1236220"/>
    <lineage>
        <taxon>Bacteria</taxon>
        <taxon>Bacillati</taxon>
        <taxon>Bacillota</taxon>
        <taxon>Bacilli</taxon>
        <taxon>Bacillales</taxon>
        <taxon>Thermoactinomycetaceae</taxon>
        <taxon>Melghirimyces</taxon>
    </lineage>
</organism>